<keyword evidence="1" id="KW-1133">Transmembrane helix</keyword>
<comment type="caution">
    <text evidence="2">The sequence shown here is derived from an EMBL/GenBank/DDBJ whole genome shotgun (WGS) entry which is preliminary data.</text>
</comment>
<reference evidence="2 3" key="1">
    <citation type="submission" date="2016-03" db="EMBL/GenBank/DDBJ databases">
        <title>Whole genome sequencing of Grifola frondosa 9006-11.</title>
        <authorList>
            <person name="Min B."/>
            <person name="Park H."/>
            <person name="Kim J.-G."/>
            <person name="Cho H."/>
            <person name="Oh Y.-L."/>
            <person name="Kong W.-S."/>
            <person name="Choi I.-G."/>
        </authorList>
    </citation>
    <scope>NUCLEOTIDE SEQUENCE [LARGE SCALE GENOMIC DNA]</scope>
    <source>
        <strain evidence="2 3">9006-11</strain>
    </source>
</reference>
<organism evidence="2 3">
    <name type="scientific">Grifola frondosa</name>
    <name type="common">Maitake</name>
    <name type="synonym">Polyporus frondosus</name>
    <dbReference type="NCBI Taxonomy" id="5627"/>
    <lineage>
        <taxon>Eukaryota</taxon>
        <taxon>Fungi</taxon>
        <taxon>Dikarya</taxon>
        <taxon>Basidiomycota</taxon>
        <taxon>Agaricomycotina</taxon>
        <taxon>Agaricomycetes</taxon>
        <taxon>Polyporales</taxon>
        <taxon>Grifolaceae</taxon>
        <taxon>Grifola</taxon>
    </lineage>
</organism>
<name>A0A1C7MEA6_GRIFR</name>
<gene>
    <name evidence="2" type="ORF">A0H81_04428</name>
</gene>
<keyword evidence="3" id="KW-1185">Reference proteome</keyword>
<evidence type="ECO:0000256" key="1">
    <source>
        <dbReference type="SAM" id="Phobius"/>
    </source>
</evidence>
<proteinExistence type="predicted"/>
<feature type="transmembrane region" description="Helical" evidence="1">
    <location>
        <begin position="71"/>
        <end position="92"/>
    </location>
</feature>
<sequence length="125" mass="13618">MQPLMDAGRDNTAAADVAVTPCADYHRRATSPMPSLRTGYLVLAASLAFFAFGSYAVLFSAFTPLTGLGRVARSLFCILGLTGCVQVLDVLARDTHYKYLVIMLIPAGTAFVISNWVGWQYYRNS</sequence>
<dbReference type="InterPro" id="IPR029164">
    <property type="entry name" value="PIG-Y"/>
</dbReference>
<accession>A0A1C7MEA6</accession>
<feature type="transmembrane region" description="Helical" evidence="1">
    <location>
        <begin position="99"/>
        <end position="119"/>
    </location>
</feature>
<keyword evidence="1" id="KW-0472">Membrane</keyword>
<evidence type="ECO:0000313" key="2">
    <source>
        <dbReference type="EMBL" id="OBZ75243.1"/>
    </source>
</evidence>
<dbReference type="Proteomes" id="UP000092993">
    <property type="component" value="Unassembled WGS sequence"/>
</dbReference>
<dbReference type="AlphaFoldDB" id="A0A1C7MEA6"/>
<evidence type="ECO:0000313" key="3">
    <source>
        <dbReference type="Proteomes" id="UP000092993"/>
    </source>
</evidence>
<dbReference type="Pfam" id="PF15159">
    <property type="entry name" value="PIG-Y"/>
    <property type="match status" value="1"/>
</dbReference>
<dbReference type="EMBL" id="LUGG01000004">
    <property type="protein sequence ID" value="OBZ75243.1"/>
    <property type="molecule type" value="Genomic_DNA"/>
</dbReference>
<keyword evidence="1" id="KW-0812">Transmembrane</keyword>
<protein>
    <submittedName>
        <fullName evidence="2">Uncharacterized protein</fullName>
    </submittedName>
</protein>
<feature type="transmembrane region" description="Helical" evidence="1">
    <location>
        <begin position="38"/>
        <end position="59"/>
    </location>
</feature>
<dbReference type="OrthoDB" id="2157498at2759"/>